<dbReference type="GO" id="GO:0006357">
    <property type="term" value="P:regulation of transcription by RNA polymerase II"/>
    <property type="evidence" value="ECO:0007669"/>
    <property type="project" value="TreeGrafter"/>
</dbReference>
<dbReference type="EMBL" id="JH126404">
    <property type="protein sequence ID" value="EGX89200.1"/>
    <property type="molecule type" value="Genomic_DNA"/>
</dbReference>
<dbReference type="Gene3D" id="3.30.160.60">
    <property type="entry name" value="Classic Zinc Finger"/>
    <property type="match status" value="2"/>
</dbReference>
<dbReference type="GO" id="GO:0008270">
    <property type="term" value="F:zinc ion binding"/>
    <property type="evidence" value="ECO:0007669"/>
    <property type="project" value="UniProtKB-KW"/>
</dbReference>
<dbReference type="InterPro" id="IPR036236">
    <property type="entry name" value="Znf_C2H2_sf"/>
</dbReference>
<dbReference type="OrthoDB" id="6910977at2759"/>
<organism evidence="10 11">
    <name type="scientific">Cordyceps militaris (strain CM01)</name>
    <name type="common">Caterpillar fungus</name>
    <dbReference type="NCBI Taxonomy" id="983644"/>
    <lineage>
        <taxon>Eukaryota</taxon>
        <taxon>Fungi</taxon>
        <taxon>Dikarya</taxon>
        <taxon>Ascomycota</taxon>
        <taxon>Pezizomycotina</taxon>
        <taxon>Sordariomycetes</taxon>
        <taxon>Hypocreomycetidae</taxon>
        <taxon>Hypocreales</taxon>
        <taxon>Cordycipitaceae</taxon>
        <taxon>Cordyceps</taxon>
    </lineage>
</organism>
<dbReference type="InterPro" id="IPR013087">
    <property type="entry name" value="Znf_C2H2_type"/>
</dbReference>
<dbReference type="GeneID" id="18169463"/>
<evidence type="ECO:0000256" key="4">
    <source>
        <dbReference type="ARBA" id="ARBA00022833"/>
    </source>
</evidence>
<dbReference type="Proteomes" id="UP000001610">
    <property type="component" value="Unassembled WGS sequence"/>
</dbReference>
<keyword evidence="2" id="KW-0479">Metal-binding</keyword>
<name>G3JPU9_CORMM</name>
<dbReference type="GO" id="GO:0005634">
    <property type="term" value="C:nucleus"/>
    <property type="evidence" value="ECO:0007669"/>
    <property type="project" value="UniProtKB-SubCell"/>
</dbReference>
<dbReference type="PANTHER" id="PTHR46179">
    <property type="entry name" value="ZINC FINGER PROTEIN"/>
    <property type="match status" value="1"/>
</dbReference>
<dbReference type="eggNOG" id="KOG1721">
    <property type="taxonomic scope" value="Eukaryota"/>
</dbReference>
<evidence type="ECO:0000313" key="11">
    <source>
        <dbReference type="Proteomes" id="UP000001610"/>
    </source>
</evidence>
<feature type="domain" description="C2H2-type" evidence="9">
    <location>
        <begin position="85"/>
        <end position="115"/>
    </location>
</feature>
<evidence type="ECO:0000256" key="1">
    <source>
        <dbReference type="ARBA" id="ARBA00004123"/>
    </source>
</evidence>
<gene>
    <name evidence="10" type="ORF">CCM_07452</name>
</gene>
<evidence type="ECO:0000256" key="2">
    <source>
        <dbReference type="ARBA" id="ARBA00022723"/>
    </source>
</evidence>
<evidence type="ECO:0000256" key="8">
    <source>
        <dbReference type="PROSITE-ProRule" id="PRU00042"/>
    </source>
</evidence>
<dbReference type="VEuPathDB" id="FungiDB:CCM_07452"/>
<evidence type="ECO:0000256" key="3">
    <source>
        <dbReference type="ARBA" id="ARBA00022771"/>
    </source>
</evidence>
<dbReference type="RefSeq" id="XP_006672656.1">
    <property type="nucleotide sequence ID" value="XM_006672593.1"/>
</dbReference>
<sequence>MNQMNGSDVPFAGNCVLQYTERQTNTVSGYAQSHTNDHVFANDRSPSASEMERELWGEEVEDCGKRSYNYKAHSETHDQRREYPFHCEVSGCDKKFNRKTDLHRHHQSVHMKERNHGCTFCGRLFARKDTLRSAPQGPSTEER</sequence>
<accession>G3JPU9</accession>
<evidence type="ECO:0000256" key="7">
    <source>
        <dbReference type="ARBA" id="ARBA00023242"/>
    </source>
</evidence>
<keyword evidence="4" id="KW-0862">Zinc</keyword>
<keyword evidence="5" id="KW-0805">Transcription regulation</keyword>
<comment type="subcellular location">
    <subcellularLocation>
        <location evidence="1">Nucleus</location>
    </subcellularLocation>
</comment>
<evidence type="ECO:0000256" key="5">
    <source>
        <dbReference type="ARBA" id="ARBA00023015"/>
    </source>
</evidence>
<keyword evidence="11" id="KW-1185">Reference proteome</keyword>
<reference evidence="10 11" key="1">
    <citation type="journal article" date="2011" name="Genome Biol.">
        <title>Genome sequence of the insect pathogenic fungus Cordyceps militaris, a valued traditional Chinese medicine.</title>
        <authorList>
            <person name="Zheng P."/>
            <person name="Xia Y."/>
            <person name="Xiao G."/>
            <person name="Xiong C."/>
            <person name="Hu X."/>
            <person name="Zhang S."/>
            <person name="Zheng H."/>
            <person name="Huang Y."/>
            <person name="Zhou Y."/>
            <person name="Wang S."/>
            <person name="Zhao G.P."/>
            <person name="Liu X."/>
            <person name="St Leger R.J."/>
            <person name="Wang C."/>
        </authorList>
    </citation>
    <scope>NUCLEOTIDE SEQUENCE [LARGE SCALE GENOMIC DNA]</scope>
    <source>
        <strain evidence="10 11">CM01</strain>
    </source>
</reference>
<dbReference type="InterPro" id="IPR051061">
    <property type="entry name" value="Zinc_finger_trans_reg"/>
</dbReference>
<dbReference type="PANTHER" id="PTHR46179:SF13">
    <property type="entry name" value="C2H2-TYPE DOMAIN-CONTAINING PROTEIN"/>
    <property type="match status" value="1"/>
</dbReference>
<dbReference type="PROSITE" id="PS50157">
    <property type="entry name" value="ZINC_FINGER_C2H2_2"/>
    <property type="match status" value="1"/>
</dbReference>
<keyword evidence="7" id="KW-0539">Nucleus</keyword>
<keyword evidence="3 8" id="KW-0863">Zinc-finger</keyword>
<dbReference type="SMART" id="SM00355">
    <property type="entry name" value="ZnF_C2H2"/>
    <property type="match status" value="1"/>
</dbReference>
<evidence type="ECO:0000256" key="6">
    <source>
        <dbReference type="ARBA" id="ARBA00023163"/>
    </source>
</evidence>
<protein>
    <recommendedName>
        <fullName evidence="9">C2H2-type domain-containing protein</fullName>
    </recommendedName>
</protein>
<evidence type="ECO:0000259" key="9">
    <source>
        <dbReference type="PROSITE" id="PS50157"/>
    </source>
</evidence>
<dbReference type="HOGENOM" id="CLU_1806074_0_0_1"/>
<dbReference type="PROSITE" id="PS00028">
    <property type="entry name" value="ZINC_FINGER_C2H2_1"/>
    <property type="match status" value="1"/>
</dbReference>
<keyword evidence="6" id="KW-0804">Transcription</keyword>
<proteinExistence type="predicted"/>
<dbReference type="KEGG" id="cmt:CCM_07452"/>
<dbReference type="SUPFAM" id="SSF57667">
    <property type="entry name" value="beta-beta-alpha zinc fingers"/>
    <property type="match status" value="1"/>
</dbReference>
<dbReference type="InParanoid" id="G3JPU9"/>
<evidence type="ECO:0000313" key="10">
    <source>
        <dbReference type="EMBL" id="EGX89200.1"/>
    </source>
</evidence>
<dbReference type="AlphaFoldDB" id="G3JPU9"/>